<evidence type="ECO:0000256" key="9">
    <source>
        <dbReference type="PROSITE-ProRule" id="PRU00703"/>
    </source>
</evidence>
<dbReference type="Pfam" id="PF00571">
    <property type="entry name" value="CBS"/>
    <property type="match status" value="2"/>
</dbReference>
<evidence type="ECO:0000259" key="13">
    <source>
        <dbReference type="PROSITE" id="PS51846"/>
    </source>
</evidence>
<evidence type="ECO:0000256" key="2">
    <source>
        <dbReference type="ARBA" id="ARBA00006337"/>
    </source>
</evidence>
<name>A0A1H1HZ58_9MICC</name>
<dbReference type="PROSITE" id="PS51371">
    <property type="entry name" value="CBS"/>
    <property type="match status" value="2"/>
</dbReference>
<evidence type="ECO:0000256" key="1">
    <source>
        <dbReference type="ARBA" id="ARBA00004651"/>
    </source>
</evidence>
<dbReference type="SUPFAM" id="SSF54631">
    <property type="entry name" value="CBS-domain pair"/>
    <property type="match status" value="1"/>
</dbReference>
<dbReference type="SMART" id="SM01091">
    <property type="entry name" value="CorC_HlyC"/>
    <property type="match status" value="1"/>
</dbReference>
<evidence type="ECO:0000313" key="15">
    <source>
        <dbReference type="Proteomes" id="UP000181917"/>
    </source>
</evidence>
<evidence type="ECO:0000256" key="7">
    <source>
        <dbReference type="ARBA" id="ARBA00023122"/>
    </source>
</evidence>
<dbReference type="AlphaFoldDB" id="A0A1H1HZ58"/>
<reference evidence="14 15" key="1">
    <citation type="submission" date="2016-10" db="EMBL/GenBank/DDBJ databases">
        <authorList>
            <person name="de Groot N.N."/>
        </authorList>
    </citation>
    <scope>NUCLEOTIDE SEQUENCE [LARGE SCALE GENOMIC DNA]</scope>
    <source>
        <strain evidence="14 15">DSM 20117</strain>
    </source>
</reference>
<comment type="subcellular location">
    <subcellularLocation>
        <location evidence="1">Cell membrane</location>
        <topology evidence="1">Multi-pass membrane protein</topology>
    </subcellularLocation>
</comment>
<evidence type="ECO:0000256" key="8">
    <source>
        <dbReference type="ARBA" id="ARBA00023136"/>
    </source>
</evidence>
<dbReference type="STRING" id="37928.SAMN04489742_4826"/>
<dbReference type="InterPro" id="IPR036318">
    <property type="entry name" value="FAD-bd_PCMH-like_sf"/>
</dbReference>
<dbReference type="PROSITE" id="PS51846">
    <property type="entry name" value="CNNM"/>
    <property type="match status" value="1"/>
</dbReference>
<dbReference type="Pfam" id="PF01595">
    <property type="entry name" value="CNNM"/>
    <property type="match status" value="1"/>
</dbReference>
<dbReference type="InterPro" id="IPR000644">
    <property type="entry name" value="CBS_dom"/>
</dbReference>
<dbReference type="InterPro" id="IPR046342">
    <property type="entry name" value="CBS_dom_sf"/>
</dbReference>
<dbReference type="PANTHER" id="PTHR43099:SF6">
    <property type="entry name" value="UPF0053 PROTEIN RV1842C"/>
    <property type="match status" value="1"/>
</dbReference>
<dbReference type="Proteomes" id="UP000181917">
    <property type="component" value="Unassembled WGS sequence"/>
</dbReference>
<feature type="domain" description="CBS" evidence="12">
    <location>
        <begin position="226"/>
        <end position="284"/>
    </location>
</feature>
<keyword evidence="7 9" id="KW-0129">CBS domain</keyword>
<dbReference type="GO" id="GO:0050660">
    <property type="term" value="F:flavin adenine dinucleotide binding"/>
    <property type="evidence" value="ECO:0007669"/>
    <property type="project" value="InterPro"/>
</dbReference>
<dbReference type="Pfam" id="PF03471">
    <property type="entry name" value="CorC_HlyC"/>
    <property type="match status" value="1"/>
</dbReference>
<dbReference type="InterPro" id="IPR044751">
    <property type="entry name" value="Ion_transp-like_CBS"/>
</dbReference>
<dbReference type="Gene3D" id="3.10.580.10">
    <property type="entry name" value="CBS-domain"/>
    <property type="match status" value="1"/>
</dbReference>
<dbReference type="SMART" id="SM00116">
    <property type="entry name" value="CBS"/>
    <property type="match status" value="2"/>
</dbReference>
<evidence type="ECO:0000313" key="14">
    <source>
        <dbReference type="EMBL" id="SDR30693.1"/>
    </source>
</evidence>
<keyword evidence="5" id="KW-0677">Repeat</keyword>
<proteinExistence type="inferred from homology"/>
<dbReference type="CDD" id="cd04590">
    <property type="entry name" value="CBS_pair_CorC_HlyC_assoc"/>
    <property type="match status" value="1"/>
</dbReference>
<dbReference type="Gene3D" id="3.30.465.10">
    <property type="match status" value="1"/>
</dbReference>
<protein>
    <submittedName>
        <fullName evidence="14">Hemolysin, contains CBS domains</fullName>
    </submittedName>
</protein>
<comment type="similarity">
    <text evidence="2">Belongs to the UPF0053 family.</text>
</comment>
<dbReference type="KEGG" id="acry:AC20117_22390"/>
<keyword evidence="6 10" id="KW-1133">Transmembrane helix</keyword>
<evidence type="ECO:0000256" key="10">
    <source>
        <dbReference type="PROSITE-ProRule" id="PRU01193"/>
    </source>
</evidence>
<keyword evidence="4 10" id="KW-0812">Transmembrane</keyword>
<feature type="domain" description="CNNM transmembrane" evidence="13">
    <location>
        <begin position="4"/>
        <end position="207"/>
    </location>
</feature>
<evidence type="ECO:0000256" key="11">
    <source>
        <dbReference type="SAM" id="Phobius"/>
    </source>
</evidence>
<accession>A0A1H1HZ58</accession>
<evidence type="ECO:0000256" key="4">
    <source>
        <dbReference type="ARBA" id="ARBA00022692"/>
    </source>
</evidence>
<keyword evidence="15" id="KW-1185">Reference proteome</keyword>
<keyword evidence="3" id="KW-1003">Cell membrane</keyword>
<evidence type="ECO:0000259" key="12">
    <source>
        <dbReference type="PROSITE" id="PS51371"/>
    </source>
</evidence>
<dbReference type="InterPro" id="IPR016169">
    <property type="entry name" value="FAD-bd_PCMH_sub2"/>
</dbReference>
<dbReference type="PANTHER" id="PTHR43099">
    <property type="entry name" value="UPF0053 PROTEIN YRKA"/>
    <property type="match status" value="1"/>
</dbReference>
<feature type="domain" description="CBS" evidence="12">
    <location>
        <begin position="287"/>
        <end position="344"/>
    </location>
</feature>
<organism evidence="14 15">
    <name type="scientific">Crystallibacter crystallopoietes</name>
    <dbReference type="NCBI Taxonomy" id="37928"/>
    <lineage>
        <taxon>Bacteria</taxon>
        <taxon>Bacillati</taxon>
        <taxon>Actinomycetota</taxon>
        <taxon>Actinomycetes</taxon>
        <taxon>Micrococcales</taxon>
        <taxon>Micrococcaceae</taxon>
        <taxon>Crystallibacter</taxon>
    </lineage>
</organism>
<dbReference type="RefSeq" id="WP_074703593.1">
    <property type="nucleotide sequence ID" value="NZ_CP018865.1"/>
</dbReference>
<dbReference type="InterPro" id="IPR005170">
    <property type="entry name" value="Transptr-assoc_dom"/>
</dbReference>
<dbReference type="GO" id="GO:0005886">
    <property type="term" value="C:plasma membrane"/>
    <property type="evidence" value="ECO:0007669"/>
    <property type="project" value="UniProtKB-SubCell"/>
</dbReference>
<dbReference type="InterPro" id="IPR051676">
    <property type="entry name" value="UPF0053_domain"/>
</dbReference>
<feature type="transmembrane region" description="Helical" evidence="11">
    <location>
        <begin position="103"/>
        <end position="128"/>
    </location>
</feature>
<keyword evidence="8 10" id="KW-0472">Membrane</keyword>
<feature type="transmembrane region" description="Helical" evidence="11">
    <location>
        <begin position="63"/>
        <end position="83"/>
    </location>
</feature>
<dbReference type="InterPro" id="IPR002550">
    <property type="entry name" value="CNNM"/>
</dbReference>
<evidence type="ECO:0000256" key="6">
    <source>
        <dbReference type="ARBA" id="ARBA00022989"/>
    </source>
</evidence>
<sequence>MIEAVLTLLLGIIVILAIIAANGYFVAQEFAYMSVDRASLGARAAAGDKAAQRALKVTRRTSFMLSGAQLGITVTGLLIGYVAEPLVGESLGVLLGGAGVPAALSISVGTVSALVVAAVVQMIFGELYPKNLAIANAEPLARALARSTTIYLALFGWLITVFDHAANALLRAVRVEPVHDVDTSVTAEDLERIVADSRESGDLPEELSVLIDRILDFPDRTVEHAMIPRSQVGTVTPDTTMGQLRALMAQEHTRYPVISETEEPLGVVQLTDLLRSRAPEEAPVSSIMVPPLVLPTLMSLPDALAKLTRSRNELACIIDEYGGFAGVLTVEDLSEELVGELTDEHDDDPPAVITPEQENTWRMSGDIHVDEVERAVGYELPAGDYETISGLLIAHRGELPVTGEVLRVELPDDPRDLVLDRPVHRVLEVEVLELSRHVPSELLVRLVRTAADGAGCTDETAIGTEAETEEDR</sequence>
<dbReference type="EMBL" id="FNKH01000003">
    <property type="protein sequence ID" value="SDR30693.1"/>
    <property type="molecule type" value="Genomic_DNA"/>
</dbReference>
<feature type="transmembrane region" description="Helical" evidence="11">
    <location>
        <begin position="149"/>
        <end position="170"/>
    </location>
</feature>
<gene>
    <name evidence="14" type="ORF">SAMN04489742_4826</name>
</gene>
<evidence type="ECO:0000256" key="3">
    <source>
        <dbReference type="ARBA" id="ARBA00022475"/>
    </source>
</evidence>
<dbReference type="OrthoDB" id="110231at2"/>
<dbReference type="SUPFAM" id="SSF56176">
    <property type="entry name" value="FAD-binding/transporter-associated domain-like"/>
    <property type="match status" value="1"/>
</dbReference>
<evidence type="ECO:0000256" key="5">
    <source>
        <dbReference type="ARBA" id="ARBA00022737"/>
    </source>
</evidence>
<feature type="transmembrane region" description="Helical" evidence="11">
    <location>
        <begin position="6"/>
        <end position="27"/>
    </location>
</feature>